<comment type="subcellular location">
    <subcellularLocation>
        <location evidence="10 11">Cytoplasm</location>
    </subcellularLocation>
</comment>
<dbReference type="NCBIfam" id="TIGR01143">
    <property type="entry name" value="murF"/>
    <property type="match status" value="1"/>
</dbReference>
<dbReference type="InterPro" id="IPR005863">
    <property type="entry name" value="UDP-N-AcMur_synth"/>
</dbReference>
<feature type="domain" description="Mur ligase N-terminal catalytic" evidence="12">
    <location>
        <begin position="34"/>
        <end position="80"/>
    </location>
</feature>
<evidence type="ECO:0000313" key="16">
    <source>
        <dbReference type="Proteomes" id="UP000183810"/>
    </source>
</evidence>
<dbReference type="GO" id="GO:0008766">
    <property type="term" value="F:UDP-N-acetylmuramoylalanyl-D-glutamyl-2,6-diaminopimelate-D-alanyl-D-alanine ligase activity"/>
    <property type="evidence" value="ECO:0007669"/>
    <property type="project" value="RHEA"/>
</dbReference>
<dbReference type="EC" id="6.3.2.10" evidence="10 11"/>
<dbReference type="SUPFAM" id="SSF53244">
    <property type="entry name" value="MurD-like peptide ligases, peptide-binding domain"/>
    <property type="match status" value="1"/>
</dbReference>
<feature type="binding site" evidence="10">
    <location>
        <begin position="109"/>
        <end position="115"/>
    </location>
    <ligand>
        <name>ATP</name>
        <dbReference type="ChEBI" id="CHEBI:30616"/>
    </ligand>
</feature>
<evidence type="ECO:0000256" key="11">
    <source>
        <dbReference type="RuleBase" id="RU004136"/>
    </source>
</evidence>
<keyword evidence="4 10" id="KW-0547">Nucleotide-binding</keyword>
<dbReference type="GO" id="GO:0009252">
    <property type="term" value="P:peptidoglycan biosynthetic process"/>
    <property type="evidence" value="ECO:0007669"/>
    <property type="project" value="UniProtKB-UniRule"/>
</dbReference>
<comment type="pathway">
    <text evidence="10 11">Cell wall biogenesis; peptidoglycan biosynthesis.</text>
</comment>
<evidence type="ECO:0000256" key="1">
    <source>
        <dbReference type="ARBA" id="ARBA00022490"/>
    </source>
</evidence>
<proteinExistence type="inferred from homology"/>
<dbReference type="PANTHER" id="PTHR43024:SF1">
    <property type="entry name" value="UDP-N-ACETYLMURAMOYL-TRIPEPTIDE--D-ALANYL-D-ALANINE LIGASE"/>
    <property type="match status" value="1"/>
</dbReference>
<dbReference type="InterPro" id="IPR036615">
    <property type="entry name" value="Mur_ligase_C_dom_sf"/>
</dbReference>
<dbReference type="GO" id="GO:0071555">
    <property type="term" value="P:cell wall organization"/>
    <property type="evidence" value="ECO:0007669"/>
    <property type="project" value="UniProtKB-KW"/>
</dbReference>
<sequence length="459" mass="47122">MIPMTLAEIAHAVSGRLDTVSDDQATVTAPTAFDSRQVEAGGLFAALGGNRVDGHDFASAAIEKGAVAVLGSRPTGTPAVIVDDVVAAMSDLAHAVATRYTGRVLAITGSAGKTSTKDLLTQILARHGSVVATERSFNNEIGFPHTVLRVESDTDFLVLEMGARGRGHISHLAAIARPQIGAVLGIGSAHIGEFGSREAIAVAKRELVEALDATGIAILNADDPLVNAMAEHTRAQVLRFGTNPDGDVRATDIDLDTNARAQFTLRHGNNAAPVTLGVVGEHHLTNALAAAALALSSGVEFATVAEGLNGAELVSGSRMEVTERPDGVTVINDAFNASPESVEAALRSLATIAATVRPTVAVLGEMRELGDTAPALHATIGRQVADLGIGTLITVGGHHAELMATAARDAGSVQVTHVETKGQVLDLLNEGLRGRDVVLIKGANSAGLFETAATLATGH</sequence>
<dbReference type="Proteomes" id="UP000183810">
    <property type="component" value="Chromosome"/>
</dbReference>
<comment type="similarity">
    <text evidence="10">Belongs to the MurCDEF family. MurF subfamily.</text>
</comment>
<evidence type="ECO:0000256" key="6">
    <source>
        <dbReference type="ARBA" id="ARBA00022960"/>
    </source>
</evidence>
<dbReference type="AlphaFoldDB" id="A0A1J0VWJ3"/>
<comment type="catalytic activity">
    <reaction evidence="10 11">
        <text>D-alanyl-D-alanine + UDP-N-acetyl-alpha-D-muramoyl-L-alanyl-gamma-D-glutamyl-meso-2,6-diaminopimelate + ATP = UDP-N-acetyl-alpha-D-muramoyl-L-alanyl-gamma-D-glutamyl-meso-2,6-diaminopimeloyl-D-alanyl-D-alanine + ADP + phosphate + H(+)</text>
        <dbReference type="Rhea" id="RHEA:28374"/>
        <dbReference type="ChEBI" id="CHEBI:15378"/>
        <dbReference type="ChEBI" id="CHEBI:30616"/>
        <dbReference type="ChEBI" id="CHEBI:43474"/>
        <dbReference type="ChEBI" id="CHEBI:57822"/>
        <dbReference type="ChEBI" id="CHEBI:61386"/>
        <dbReference type="ChEBI" id="CHEBI:83905"/>
        <dbReference type="ChEBI" id="CHEBI:456216"/>
        <dbReference type="EC" id="6.3.2.10"/>
    </reaction>
</comment>
<dbReference type="InterPro" id="IPR013221">
    <property type="entry name" value="Mur_ligase_cen"/>
</dbReference>
<evidence type="ECO:0000259" key="14">
    <source>
        <dbReference type="Pfam" id="PF08245"/>
    </source>
</evidence>
<evidence type="ECO:0000259" key="13">
    <source>
        <dbReference type="Pfam" id="PF02875"/>
    </source>
</evidence>
<dbReference type="SUPFAM" id="SSF63418">
    <property type="entry name" value="MurE/MurF N-terminal domain"/>
    <property type="match status" value="1"/>
</dbReference>
<protein>
    <recommendedName>
        <fullName evidence="10 11">UDP-N-acetylmuramoyl-tripeptide--D-alanyl-D-alanine ligase</fullName>
        <ecNumber evidence="10 11">6.3.2.10</ecNumber>
    </recommendedName>
    <alternativeName>
        <fullName evidence="10">D-alanyl-D-alanine-adding enzyme</fullName>
    </alternativeName>
</protein>
<keyword evidence="8 10" id="KW-0131">Cell cycle</keyword>
<reference evidence="15" key="1">
    <citation type="submission" date="2016-11" db="EMBL/GenBank/DDBJ databases">
        <authorList>
            <person name="Jaros S."/>
            <person name="Januszkiewicz K."/>
            <person name="Wedrychowicz H."/>
        </authorList>
    </citation>
    <scope>NUCLEOTIDE SEQUENCE [LARGE SCALE GENOMIC DNA]</scope>
    <source>
        <strain evidence="15">Y48</strain>
    </source>
</reference>
<keyword evidence="16" id="KW-1185">Reference proteome</keyword>
<dbReference type="Gene3D" id="3.40.1390.10">
    <property type="entry name" value="MurE/MurF, N-terminal domain"/>
    <property type="match status" value="1"/>
</dbReference>
<dbReference type="PANTHER" id="PTHR43024">
    <property type="entry name" value="UDP-N-ACETYLMURAMOYL-TRIPEPTIDE--D-ALANYL-D-ALANINE LIGASE"/>
    <property type="match status" value="1"/>
</dbReference>
<evidence type="ECO:0000256" key="5">
    <source>
        <dbReference type="ARBA" id="ARBA00022840"/>
    </source>
</evidence>
<dbReference type="InterPro" id="IPR000713">
    <property type="entry name" value="Mur_ligase_N"/>
</dbReference>
<dbReference type="GO" id="GO:0008360">
    <property type="term" value="P:regulation of cell shape"/>
    <property type="evidence" value="ECO:0007669"/>
    <property type="project" value="UniProtKB-KW"/>
</dbReference>
<dbReference type="Gene3D" id="3.90.190.20">
    <property type="entry name" value="Mur ligase, C-terminal domain"/>
    <property type="match status" value="1"/>
</dbReference>
<evidence type="ECO:0000256" key="10">
    <source>
        <dbReference type="HAMAP-Rule" id="MF_02019"/>
    </source>
</evidence>
<dbReference type="KEGG" id="nsl:BOX37_23670"/>
<evidence type="ECO:0000259" key="12">
    <source>
        <dbReference type="Pfam" id="PF01225"/>
    </source>
</evidence>
<dbReference type="Gene3D" id="3.40.1190.10">
    <property type="entry name" value="Mur-like, catalytic domain"/>
    <property type="match status" value="1"/>
</dbReference>
<dbReference type="UniPathway" id="UPA00219"/>
<dbReference type="Pfam" id="PF02875">
    <property type="entry name" value="Mur_ligase_C"/>
    <property type="match status" value="1"/>
</dbReference>
<gene>
    <name evidence="10" type="primary">murF</name>
    <name evidence="15" type="ORF">BOX37_23670</name>
</gene>
<dbReference type="HAMAP" id="MF_02019">
    <property type="entry name" value="MurF"/>
    <property type="match status" value="1"/>
</dbReference>
<organism evidence="15 16">
    <name type="scientific">Nocardia mangyaensis</name>
    <dbReference type="NCBI Taxonomy" id="2213200"/>
    <lineage>
        <taxon>Bacteria</taxon>
        <taxon>Bacillati</taxon>
        <taxon>Actinomycetota</taxon>
        <taxon>Actinomycetes</taxon>
        <taxon>Mycobacteriales</taxon>
        <taxon>Nocardiaceae</taxon>
        <taxon>Nocardia</taxon>
    </lineage>
</organism>
<keyword evidence="3 10" id="KW-0132">Cell division</keyword>
<comment type="function">
    <text evidence="10 11">Involved in cell wall formation. Catalyzes the final step in the synthesis of UDP-N-acetylmuramoyl-pentapeptide, the precursor of murein.</text>
</comment>
<dbReference type="SUPFAM" id="SSF53623">
    <property type="entry name" value="MurD-like peptide ligases, catalytic domain"/>
    <property type="match status" value="1"/>
</dbReference>
<evidence type="ECO:0000313" key="15">
    <source>
        <dbReference type="EMBL" id="APE36432.1"/>
    </source>
</evidence>
<dbReference type="InterPro" id="IPR051046">
    <property type="entry name" value="MurCDEF_CellWall_CoF430Synth"/>
</dbReference>
<evidence type="ECO:0000256" key="9">
    <source>
        <dbReference type="ARBA" id="ARBA00023316"/>
    </source>
</evidence>
<dbReference type="InterPro" id="IPR035911">
    <property type="entry name" value="MurE/MurF_N"/>
</dbReference>
<evidence type="ECO:0000256" key="4">
    <source>
        <dbReference type="ARBA" id="ARBA00022741"/>
    </source>
</evidence>
<feature type="domain" description="Mur ligase C-terminal" evidence="13">
    <location>
        <begin position="318"/>
        <end position="443"/>
    </location>
</feature>
<dbReference type="GO" id="GO:0051301">
    <property type="term" value="P:cell division"/>
    <property type="evidence" value="ECO:0007669"/>
    <property type="project" value="UniProtKB-KW"/>
</dbReference>
<dbReference type="GO" id="GO:0047480">
    <property type="term" value="F:UDP-N-acetylmuramoyl-tripeptide-D-alanyl-D-alanine ligase activity"/>
    <property type="evidence" value="ECO:0007669"/>
    <property type="project" value="UniProtKB-UniRule"/>
</dbReference>
<evidence type="ECO:0000256" key="8">
    <source>
        <dbReference type="ARBA" id="ARBA00023306"/>
    </source>
</evidence>
<dbReference type="Pfam" id="PF01225">
    <property type="entry name" value="Mur_ligase"/>
    <property type="match status" value="1"/>
</dbReference>
<dbReference type="GO" id="GO:0005524">
    <property type="term" value="F:ATP binding"/>
    <property type="evidence" value="ECO:0007669"/>
    <property type="project" value="UniProtKB-UniRule"/>
</dbReference>
<keyword evidence="9 10" id="KW-0961">Cell wall biogenesis/degradation</keyword>
<dbReference type="GO" id="GO:0005737">
    <property type="term" value="C:cytoplasm"/>
    <property type="evidence" value="ECO:0007669"/>
    <property type="project" value="UniProtKB-SubCell"/>
</dbReference>
<keyword evidence="5 10" id="KW-0067">ATP-binding</keyword>
<accession>A0A1J0VWJ3</accession>
<name>A0A1J0VWJ3_9NOCA</name>
<dbReference type="InterPro" id="IPR036565">
    <property type="entry name" value="Mur-like_cat_sf"/>
</dbReference>
<evidence type="ECO:0000256" key="7">
    <source>
        <dbReference type="ARBA" id="ARBA00022984"/>
    </source>
</evidence>
<keyword evidence="2 10" id="KW-0436">Ligase</keyword>
<evidence type="ECO:0000256" key="3">
    <source>
        <dbReference type="ARBA" id="ARBA00022618"/>
    </source>
</evidence>
<dbReference type="OrthoDB" id="9800958at2"/>
<dbReference type="InterPro" id="IPR004101">
    <property type="entry name" value="Mur_ligase_C"/>
</dbReference>
<keyword evidence="7 10" id="KW-0573">Peptidoglycan synthesis</keyword>
<keyword evidence="6 10" id="KW-0133">Cell shape</keyword>
<feature type="domain" description="Mur ligase central" evidence="14">
    <location>
        <begin position="107"/>
        <end position="294"/>
    </location>
</feature>
<dbReference type="EMBL" id="CP018082">
    <property type="protein sequence ID" value="APE36432.1"/>
    <property type="molecule type" value="Genomic_DNA"/>
</dbReference>
<dbReference type="RefSeq" id="WP_071929614.1">
    <property type="nucleotide sequence ID" value="NZ_CP018082.1"/>
</dbReference>
<evidence type="ECO:0000256" key="2">
    <source>
        <dbReference type="ARBA" id="ARBA00022598"/>
    </source>
</evidence>
<dbReference type="Pfam" id="PF08245">
    <property type="entry name" value="Mur_ligase_M"/>
    <property type="match status" value="1"/>
</dbReference>
<keyword evidence="1 10" id="KW-0963">Cytoplasm</keyword>